<accession>A0A4Y2E407</accession>
<feature type="region of interest" description="Disordered" evidence="1">
    <location>
        <begin position="192"/>
        <end position="218"/>
    </location>
</feature>
<gene>
    <name evidence="2" type="ORF">AVEN_52119_1</name>
</gene>
<dbReference type="AlphaFoldDB" id="A0A4Y2E407"/>
<dbReference type="EMBL" id="BGPR01000506">
    <property type="protein sequence ID" value="GBM23913.1"/>
    <property type="molecule type" value="Genomic_DNA"/>
</dbReference>
<evidence type="ECO:0000313" key="2">
    <source>
        <dbReference type="EMBL" id="GBM23913.1"/>
    </source>
</evidence>
<name>A0A4Y2E407_ARAVE</name>
<sequence>MCRLEASRMVVGDGTPGQQRILVVQLGYSASWVGQRITLVAPRQTALLGQQSSGGPTGYTYAGHQLEAFLMQNLSLKNESLFPYHAPAILNHPEDCQATPNPNFKTGKGTVRIKTFLAKESKLQLEPQWIERAIKAHILPNQNEAALSLTKERVSTLIGKKGILRNLLFPVVKVDRREACQIHLVKHLAGSVSSGQSERRSTRVLNSNKHVKGRRGKHQLPLRNDNRQKLWIVTDKGA</sequence>
<comment type="caution">
    <text evidence="2">The sequence shown here is derived from an EMBL/GenBank/DDBJ whole genome shotgun (WGS) entry which is preliminary data.</text>
</comment>
<keyword evidence="3" id="KW-1185">Reference proteome</keyword>
<protein>
    <submittedName>
        <fullName evidence="2">Uncharacterized protein</fullName>
    </submittedName>
</protein>
<dbReference type="Proteomes" id="UP000499080">
    <property type="component" value="Unassembled WGS sequence"/>
</dbReference>
<evidence type="ECO:0000256" key="1">
    <source>
        <dbReference type="SAM" id="MobiDB-lite"/>
    </source>
</evidence>
<feature type="compositionally biased region" description="Basic residues" evidence="1">
    <location>
        <begin position="209"/>
        <end position="218"/>
    </location>
</feature>
<evidence type="ECO:0000313" key="3">
    <source>
        <dbReference type="Proteomes" id="UP000499080"/>
    </source>
</evidence>
<reference evidence="2 3" key="1">
    <citation type="journal article" date="2019" name="Sci. Rep.">
        <title>Orb-weaving spider Araneus ventricosus genome elucidates the spidroin gene catalogue.</title>
        <authorList>
            <person name="Kono N."/>
            <person name="Nakamura H."/>
            <person name="Ohtoshi R."/>
            <person name="Moran D.A.P."/>
            <person name="Shinohara A."/>
            <person name="Yoshida Y."/>
            <person name="Fujiwara M."/>
            <person name="Mori M."/>
            <person name="Tomita M."/>
            <person name="Arakawa K."/>
        </authorList>
    </citation>
    <scope>NUCLEOTIDE SEQUENCE [LARGE SCALE GENOMIC DNA]</scope>
</reference>
<organism evidence="2 3">
    <name type="scientific">Araneus ventricosus</name>
    <name type="common">Orbweaver spider</name>
    <name type="synonym">Epeira ventricosa</name>
    <dbReference type="NCBI Taxonomy" id="182803"/>
    <lineage>
        <taxon>Eukaryota</taxon>
        <taxon>Metazoa</taxon>
        <taxon>Ecdysozoa</taxon>
        <taxon>Arthropoda</taxon>
        <taxon>Chelicerata</taxon>
        <taxon>Arachnida</taxon>
        <taxon>Araneae</taxon>
        <taxon>Araneomorphae</taxon>
        <taxon>Entelegynae</taxon>
        <taxon>Araneoidea</taxon>
        <taxon>Araneidae</taxon>
        <taxon>Araneus</taxon>
    </lineage>
</organism>
<proteinExistence type="predicted"/>